<evidence type="ECO:0000313" key="4">
    <source>
        <dbReference type="Proteomes" id="UP000824001"/>
    </source>
</evidence>
<dbReference type="Pfam" id="PF08676">
    <property type="entry name" value="MutL_C"/>
    <property type="match status" value="1"/>
</dbReference>
<evidence type="ECO:0000313" key="3">
    <source>
        <dbReference type="EMBL" id="HIS67341.1"/>
    </source>
</evidence>
<dbReference type="AlphaFoldDB" id="A0A9D1JVI8"/>
<organism evidence="3 4">
    <name type="scientific">Candidatus Scatomorpha merdipullorum</name>
    <dbReference type="NCBI Taxonomy" id="2840927"/>
    <lineage>
        <taxon>Bacteria</taxon>
        <taxon>Bacillati</taxon>
        <taxon>Bacillota</taxon>
        <taxon>Clostridia</taxon>
        <taxon>Eubacteriales</taxon>
        <taxon>Candidatus Scatomorpha</taxon>
    </lineage>
</organism>
<dbReference type="InterPro" id="IPR014790">
    <property type="entry name" value="MutL_C"/>
</dbReference>
<dbReference type="InterPro" id="IPR037198">
    <property type="entry name" value="MutL_C_sf"/>
</dbReference>
<reference evidence="3" key="1">
    <citation type="submission" date="2020-10" db="EMBL/GenBank/DDBJ databases">
        <authorList>
            <person name="Gilroy R."/>
        </authorList>
    </citation>
    <scope>NUCLEOTIDE SEQUENCE</scope>
    <source>
        <strain evidence="3">ChiHjej10B9-9673</strain>
    </source>
</reference>
<dbReference type="Gene3D" id="3.30.1370.100">
    <property type="entry name" value="MutL, C-terminal domain, regulatory subdomain"/>
    <property type="match status" value="1"/>
</dbReference>
<dbReference type="InterPro" id="IPR038973">
    <property type="entry name" value="MutL/Mlh/Pms-like"/>
</dbReference>
<name>A0A9D1JVI8_9FIRM</name>
<dbReference type="GO" id="GO:0032300">
    <property type="term" value="C:mismatch repair complex"/>
    <property type="evidence" value="ECO:0007669"/>
    <property type="project" value="InterPro"/>
</dbReference>
<comment type="caution">
    <text evidence="3">The sequence shown here is derived from an EMBL/GenBank/DDBJ whole genome shotgun (WGS) entry which is preliminary data.</text>
</comment>
<dbReference type="GO" id="GO:0016887">
    <property type="term" value="F:ATP hydrolysis activity"/>
    <property type="evidence" value="ECO:0007669"/>
    <property type="project" value="InterPro"/>
</dbReference>
<evidence type="ECO:0000256" key="1">
    <source>
        <dbReference type="SAM" id="MobiDB-lite"/>
    </source>
</evidence>
<dbReference type="InterPro" id="IPR014721">
    <property type="entry name" value="Ribsml_uS5_D2-typ_fold_subgr"/>
</dbReference>
<dbReference type="GO" id="GO:0005524">
    <property type="term" value="F:ATP binding"/>
    <property type="evidence" value="ECO:0007669"/>
    <property type="project" value="InterPro"/>
</dbReference>
<feature type="region of interest" description="Disordered" evidence="1">
    <location>
        <begin position="93"/>
        <end position="162"/>
    </location>
</feature>
<dbReference type="PANTHER" id="PTHR10073">
    <property type="entry name" value="DNA MISMATCH REPAIR PROTEIN MLH, PMS, MUTL"/>
    <property type="match status" value="1"/>
</dbReference>
<dbReference type="GO" id="GO:0140664">
    <property type="term" value="F:ATP-dependent DNA damage sensor activity"/>
    <property type="evidence" value="ECO:0007669"/>
    <property type="project" value="InterPro"/>
</dbReference>
<dbReference type="PANTHER" id="PTHR10073:SF12">
    <property type="entry name" value="DNA MISMATCH REPAIR PROTEIN MLH1"/>
    <property type="match status" value="1"/>
</dbReference>
<sequence>KGTLLTGRFPACVIYLTVNPAAVDVNVHPAKTEVKFSDERAAFNAVHYAVLGALEAERPPVEYAERPAVSFVSGGAALSAGEDGSARRFYPGGFIRRDAAPPEREDESEATLSAPRLFEQTGLDLAPSRRFPAPAPPPEPRSPAPEREREDAKAAAPAPTGEPRVIGEALGLYILVQHEGALVIIDKHAAHERMLYDALMSRDAPVHSQALLTPETLRPSAGAAASLDANVGALSALGFEYEPFGHGAYILRAAPAGLSPGAAAAALEEAAEALAASRTPDIASARAELLKTVACKAAIKAGPSSEPEELQRLAEAVCSGRVRNCPHGRPVAWVLTRKELDRQFKRIL</sequence>
<reference evidence="3" key="2">
    <citation type="journal article" date="2021" name="PeerJ">
        <title>Extensive microbial diversity within the chicken gut microbiome revealed by metagenomics and culture.</title>
        <authorList>
            <person name="Gilroy R."/>
            <person name="Ravi A."/>
            <person name="Getino M."/>
            <person name="Pursley I."/>
            <person name="Horton D.L."/>
            <person name="Alikhan N.F."/>
            <person name="Baker D."/>
            <person name="Gharbi K."/>
            <person name="Hall N."/>
            <person name="Watson M."/>
            <person name="Adriaenssens E.M."/>
            <person name="Foster-Nyarko E."/>
            <person name="Jarju S."/>
            <person name="Secka A."/>
            <person name="Antonio M."/>
            <person name="Oren A."/>
            <person name="Chaudhuri R.R."/>
            <person name="La Ragione R."/>
            <person name="Hildebrand F."/>
            <person name="Pallen M.J."/>
        </authorList>
    </citation>
    <scope>NUCLEOTIDE SEQUENCE</scope>
    <source>
        <strain evidence="3">ChiHjej10B9-9673</strain>
    </source>
</reference>
<dbReference type="SUPFAM" id="SSF54211">
    <property type="entry name" value="Ribosomal protein S5 domain 2-like"/>
    <property type="match status" value="1"/>
</dbReference>
<dbReference type="Gene3D" id="3.30.1540.20">
    <property type="entry name" value="MutL, C-terminal domain, dimerisation subdomain"/>
    <property type="match status" value="1"/>
</dbReference>
<dbReference type="Gene3D" id="3.30.230.10">
    <property type="match status" value="1"/>
</dbReference>
<protein>
    <recommendedName>
        <fullName evidence="2">MutL C-terminal dimerisation domain-containing protein</fullName>
    </recommendedName>
</protein>
<evidence type="ECO:0000259" key="2">
    <source>
        <dbReference type="SMART" id="SM00853"/>
    </source>
</evidence>
<dbReference type="InterPro" id="IPR020568">
    <property type="entry name" value="Ribosomal_Su5_D2-typ_SF"/>
</dbReference>
<dbReference type="Proteomes" id="UP000824001">
    <property type="component" value="Unassembled WGS sequence"/>
</dbReference>
<dbReference type="GO" id="GO:0030983">
    <property type="term" value="F:mismatched DNA binding"/>
    <property type="evidence" value="ECO:0007669"/>
    <property type="project" value="InterPro"/>
</dbReference>
<dbReference type="SMART" id="SM00853">
    <property type="entry name" value="MutL_C"/>
    <property type="match status" value="1"/>
</dbReference>
<dbReference type="Pfam" id="PF01119">
    <property type="entry name" value="DNA_mis_repair"/>
    <property type="match status" value="1"/>
</dbReference>
<feature type="compositionally biased region" description="Basic and acidic residues" evidence="1">
    <location>
        <begin position="144"/>
        <end position="153"/>
    </location>
</feature>
<feature type="non-terminal residue" evidence="3">
    <location>
        <position position="1"/>
    </location>
</feature>
<dbReference type="InterPro" id="IPR042121">
    <property type="entry name" value="MutL_C_regsub"/>
</dbReference>
<dbReference type="GO" id="GO:0006298">
    <property type="term" value="P:mismatch repair"/>
    <property type="evidence" value="ECO:0007669"/>
    <property type="project" value="InterPro"/>
</dbReference>
<dbReference type="EMBL" id="DVJK01000205">
    <property type="protein sequence ID" value="HIS67341.1"/>
    <property type="molecule type" value="Genomic_DNA"/>
</dbReference>
<feature type="domain" description="MutL C-terminal dimerisation" evidence="2">
    <location>
        <begin position="165"/>
        <end position="305"/>
    </location>
</feature>
<dbReference type="InterPro" id="IPR013507">
    <property type="entry name" value="DNA_mismatch_S5_2-like"/>
</dbReference>
<proteinExistence type="predicted"/>
<dbReference type="InterPro" id="IPR042120">
    <property type="entry name" value="MutL_C_dimsub"/>
</dbReference>
<dbReference type="CDD" id="cd00782">
    <property type="entry name" value="MutL_Trans"/>
    <property type="match status" value="1"/>
</dbReference>
<accession>A0A9D1JVI8</accession>
<dbReference type="SUPFAM" id="SSF118116">
    <property type="entry name" value="DNA mismatch repair protein MutL"/>
    <property type="match status" value="1"/>
</dbReference>
<gene>
    <name evidence="3" type="ORF">IAC18_07230</name>
</gene>
<feature type="compositionally biased region" description="Pro residues" evidence="1">
    <location>
        <begin position="133"/>
        <end position="143"/>
    </location>
</feature>